<reference evidence="1" key="1">
    <citation type="journal article" date="2007" name="PLoS ONE">
        <title>The first genome sequence of an elite grapevine cultivar (Pinot noir Vitis vinifera L.): coping with a highly heterozygous genome.</title>
        <authorList>
            <person name="Velasco R."/>
            <person name="Zharkikh A."/>
            <person name="Troggio M."/>
            <person name="Cartwright D.A."/>
            <person name="Cestaro A."/>
            <person name="Pruss D."/>
            <person name="Pindo M."/>
            <person name="FitzGerald L.M."/>
            <person name="Vezzulli S."/>
            <person name="Reid J."/>
            <person name="Malacarne G."/>
            <person name="Iliev D."/>
            <person name="Coppola G."/>
            <person name="Wardell B."/>
            <person name="Micheletti D."/>
            <person name="Macalma T."/>
            <person name="Facci M."/>
            <person name="Mitchell J.T."/>
            <person name="Perazzolli M."/>
            <person name="Eldredge G."/>
            <person name="Gatto P."/>
            <person name="Oyzerski R."/>
            <person name="Moretto M."/>
            <person name="Gutin N."/>
            <person name="Stefanini M."/>
            <person name="Chen Y."/>
            <person name="Segala C."/>
            <person name="Davenport C."/>
            <person name="Dematte L."/>
            <person name="Mraz A."/>
            <person name="Battilana J."/>
            <person name="Stormo K."/>
            <person name="Costa F."/>
            <person name="Tao Q."/>
            <person name="Si-Ammour A."/>
            <person name="Harkins T."/>
            <person name="Lackey A."/>
            <person name="Perbost C."/>
            <person name="Taillon B."/>
            <person name="Stella A."/>
            <person name="Solovyev V."/>
            <person name="Fawcett J.A."/>
            <person name="Sterck L."/>
            <person name="Vandepoele K."/>
            <person name="Grando S.M."/>
            <person name="Toppo S."/>
            <person name="Moser C."/>
            <person name="Lanchbury J."/>
            <person name="Bogden R."/>
            <person name="Skolnick M."/>
            <person name="Sgaramella V."/>
            <person name="Bhatnagar S.K."/>
            <person name="Fontana P."/>
            <person name="Gutin A."/>
            <person name="Van de Peer Y."/>
            <person name="Salamini F."/>
            <person name="Viola R."/>
        </authorList>
    </citation>
    <scope>NUCLEOTIDE SEQUENCE</scope>
</reference>
<gene>
    <name evidence="1" type="ORF">VITISV_034209</name>
</gene>
<protein>
    <submittedName>
        <fullName evidence="1">Uncharacterized protein</fullName>
    </submittedName>
</protein>
<sequence length="260" mass="29080">MVWRIGRGLKNRVWLAEVEITCSTLSQLLDSVLEQEGFQIGSQLTKPTSSSNASSAPRRPYFTTTITPTDYDRGYPYLLWPRPVAAYVARPIAYGYNLICVKLRALAVAKGEFGDLDIKYLNQNISKCRSQISGSFRRIAQHCAKWLRNSPGKRYQRIRICLTGEVETPSSPIRRQAPGVKYPEKVPDVKYPDGMSAEKNSGCDTSGWNVGGATPSGFPKRTCGALPYPDSFREKHTTLAIITLRTIAYPIRICCPDMKH</sequence>
<dbReference type="AlphaFoldDB" id="A5AZU7"/>
<name>A5AZU7_VITVI</name>
<proteinExistence type="predicted"/>
<dbReference type="EMBL" id="AM441753">
    <property type="protein sequence ID" value="CAN73962.1"/>
    <property type="molecule type" value="Genomic_DNA"/>
</dbReference>
<accession>A5AZU7</accession>
<evidence type="ECO:0000313" key="1">
    <source>
        <dbReference type="EMBL" id="CAN73962.1"/>
    </source>
</evidence>
<organism evidence="1">
    <name type="scientific">Vitis vinifera</name>
    <name type="common">Grape</name>
    <dbReference type="NCBI Taxonomy" id="29760"/>
    <lineage>
        <taxon>Eukaryota</taxon>
        <taxon>Viridiplantae</taxon>
        <taxon>Streptophyta</taxon>
        <taxon>Embryophyta</taxon>
        <taxon>Tracheophyta</taxon>
        <taxon>Spermatophyta</taxon>
        <taxon>Magnoliopsida</taxon>
        <taxon>eudicotyledons</taxon>
        <taxon>Gunneridae</taxon>
        <taxon>Pentapetalae</taxon>
        <taxon>rosids</taxon>
        <taxon>Vitales</taxon>
        <taxon>Vitaceae</taxon>
        <taxon>Viteae</taxon>
        <taxon>Vitis</taxon>
    </lineage>
</organism>